<comment type="function">
    <text evidence="9">Part of the binding-protein-dependent transport system for D-xylose. Probably responsible for the translocation of the substrate across the membrane.</text>
</comment>
<evidence type="ECO:0000256" key="9">
    <source>
        <dbReference type="ARBA" id="ARBA00035611"/>
    </source>
</evidence>
<dbReference type="PANTHER" id="PTHR32196">
    <property type="entry name" value="ABC TRANSPORTER PERMEASE PROTEIN YPHD-RELATED-RELATED"/>
    <property type="match status" value="1"/>
</dbReference>
<dbReference type="GO" id="GO:0005886">
    <property type="term" value="C:plasma membrane"/>
    <property type="evidence" value="ECO:0007669"/>
    <property type="project" value="UniProtKB-SubCell"/>
</dbReference>
<reference evidence="12 13" key="1">
    <citation type="submission" date="2014-01" db="EMBL/GenBank/DDBJ databases">
        <title>Roseivivax isoporae LMG 25204 Genome Sequencing.</title>
        <authorList>
            <person name="Lai Q."/>
            <person name="Li G."/>
            <person name="Shao Z."/>
        </authorList>
    </citation>
    <scope>NUCLEOTIDE SEQUENCE [LARGE SCALE GENOMIC DNA]</scope>
    <source>
        <strain evidence="12 13">LMG 25204</strain>
    </source>
</reference>
<name>X7F7E4_9RHOB</name>
<feature type="transmembrane region" description="Helical" evidence="11">
    <location>
        <begin position="23"/>
        <end position="44"/>
    </location>
</feature>
<dbReference type="Proteomes" id="UP000023430">
    <property type="component" value="Unassembled WGS sequence"/>
</dbReference>
<feature type="transmembrane region" description="Helical" evidence="11">
    <location>
        <begin position="350"/>
        <end position="369"/>
    </location>
</feature>
<dbReference type="GO" id="GO:0022857">
    <property type="term" value="F:transmembrane transporter activity"/>
    <property type="evidence" value="ECO:0007669"/>
    <property type="project" value="InterPro"/>
</dbReference>
<sequence>MSTHSVNPPQPVSLSRRGLRERLGSELSFVPVALGLVALFVFFAAESDVFLTSRNLNNLLVQATVTGIIALGLVFVLLVGEIDLSVAATSGIASVLMAKLVVDADLPIPLAVLSGVLSGVAIGAASGRWITLIGVPSFVVTLGVGLVLNGIQLLLLPNTGRYNLLNTGVERLAATYVSGLAAWLLVLSGIVAIACLRLADLRDRKAEGLPTSLLGSVVTPTALIGGAMIAILLFLEGQRGLPMPVILFALLLGVMAYLAGQTRFGLHLYAIGANAEAARRAGIKVERIKIAAFAIAGGMAAFGGILAASRILGVSVSSGGGVGGGALLLESIAAAVIGGVSLFGGRGRVVGALFGALIIATVSNGLNLMGVANEARLIVTGLLLIVAVSIDRGIEKAASHG</sequence>
<accession>X7F7E4</accession>
<dbReference type="Pfam" id="PF02653">
    <property type="entry name" value="BPD_transp_2"/>
    <property type="match status" value="1"/>
</dbReference>
<evidence type="ECO:0000256" key="1">
    <source>
        <dbReference type="ARBA" id="ARBA00004651"/>
    </source>
</evidence>
<evidence type="ECO:0000256" key="6">
    <source>
        <dbReference type="ARBA" id="ARBA00022692"/>
    </source>
</evidence>
<evidence type="ECO:0000256" key="4">
    <source>
        <dbReference type="ARBA" id="ARBA00022519"/>
    </source>
</evidence>
<organism evidence="12 13">
    <name type="scientific">Roseivivax isoporae LMG 25204</name>
    <dbReference type="NCBI Taxonomy" id="1449351"/>
    <lineage>
        <taxon>Bacteria</taxon>
        <taxon>Pseudomonadati</taxon>
        <taxon>Pseudomonadota</taxon>
        <taxon>Alphaproteobacteria</taxon>
        <taxon>Rhodobacterales</taxon>
        <taxon>Roseobacteraceae</taxon>
        <taxon>Roseivivax</taxon>
    </lineage>
</organism>
<evidence type="ECO:0000256" key="2">
    <source>
        <dbReference type="ARBA" id="ARBA00022448"/>
    </source>
</evidence>
<dbReference type="PATRIC" id="fig|1449351.3.peg.2497"/>
<keyword evidence="4" id="KW-0997">Cell inner membrane</keyword>
<dbReference type="eggNOG" id="COG4214">
    <property type="taxonomic scope" value="Bacteria"/>
</dbReference>
<evidence type="ECO:0000256" key="8">
    <source>
        <dbReference type="ARBA" id="ARBA00023136"/>
    </source>
</evidence>
<keyword evidence="13" id="KW-1185">Reference proteome</keyword>
<evidence type="ECO:0000256" key="3">
    <source>
        <dbReference type="ARBA" id="ARBA00022475"/>
    </source>
</evidence>
<evidence type="ECO:0000256" key="5">
    <source>
        <dbReference type="ARBA" id="ARBA00022597"/>
    </source>
</evidence>
<dbReference type="PANTHER" id="PTHR32196:SF32">
    <property type="entry name" value="XYLOSE TRANSPORT SYSTEM PERMEASE PROTEIN XYLH"/>
    <property type="match status" value="1"/>
</dbReference>
<keyword evidence="3" id="KW-1003">Cell membrane</keyword>
<feature type="transmembrane region" description="Helical" evidence="11">
    <location>
        <begin position="108"/>
        <end position="125"/>
    </location>
</feature>
<keyword evidence="6 11" id="KW-0812">Transmembrane</keyword>
<keyword evidence="8 11" id="KW-0472">Membrane</keyword>
<evidence type="ECO:0000313" key="13">
    <source>
        <dbReference type="Proteomes" id="UP000023430"/>
    </source>
</evidence>
<feature type="transmembrane region" description="Helical" evidence="11">
    <location>
        <begin position="59"/>
        <end position="79"/>
    </location>
</feature>
<evidence type="ECO:0000256" key="7">
    <source>
        <dbReference type="ARBA" id="ARBA00022989"/>
    </source>
</evidence>
<proteinExistence type="predicted"/>
<keyword evidence="2" id="KW-0813">Transport</keyword>
<feature type="transmembrane region" description="Helical" evidence="11">
    <location>
        <begin position="241"/>
        <end position="259"/>
    </location>
</feature>
<dbReference type="RefSeq" id="WP_043771491.1">
    <property type="nucleotide sequence ID" value="NZ_JAME01000017.1"/>
</dbReference>
<keyword evidence="7 11" id="KW-1133">Transmembrane helix</keyword>
<dbReference type="OrthoDB" id="192433at2"/>
<feature type="transmembrane region" description="Helical" evidence="11">
    <location>
        <begin position="324"/>
        <end position="343"/>
    </location>
</feature>
<evidence type="ECO:0000313" key="12">
    <source>
        <dbReference type="EMBL" id="ETX28633.1"/>
    </source>
</evidence>
<dbReference type="AlphaFoldDB" id="X7F7E4"/>
<protein>
    <recommendedName>
        <fullName evidence="10">Xylose transport system permease protein XylH</fullName>
    </recommendedName>
</protein>
<feature type="transmembrane region" description="Helical" evidence="11">
    <location>
        <begin position="132"/>
        <end position="156"/>
    </location>
</feature>
<evidence type="ECO:0000256" key="11">
    <source>
        <dbReference type="SAM" id="Phobius"/>
    </source>
</evidence>
<dbReference type="CDD" id="cd06579">
    <property type="entry name" value="TM_PBP1_transp_AraH_like"/>
    <property type="match status" value="1"/>
</dbReference>
<feature type="transmembrane region" description="Helical" evidence="11">
    <location>
        <begin position="176"/>
        <end position="199"/>
    </location>
</feature>
<dbReference type="STRING" id="1449351.RISW2_05935"/>
<comment type="caution">
    <text evidence="12">The sequence shown here is derived from an EMBL/GenBank/DDBJ whole genome shotgun (WGS) entry which is preliminary data.</text>
</comment>
<feature type="transmembrane region" description="Helical" evidence="11">
    <location>
        <begin position="290"/>
        <end position="312"/>
    </location>
</feature>
<gene>
    <name evidence="12" type="ORF">RISW2_05935</name>
</gene>
<dbReference type="EMBL" id="JAME01000017">
    <property type="protein sequence ID" value="ETX28633.1"/>
    <property type="molecule type" value="Genomic_DNA"/>
</dbReference>
<comment type="subcellular location">
    <subcellularLocation>
        <location evidence="1">Cell membrane</location>
        <topology evidence="1">Multi-pass membrane protein</topology>
    </subcellularLocation>
</comment>
<feature type="transmembrane region" description="Helical" evidence="11">
    <location>
        <begin position="211"/>
        <end position="235"/>
    </location>
</feature>
<evidence type="ECO:0000256" key="10">
    <source>
        <dbReference type="ARBA" id="ARBA00035686"/>
    </source>
</evidence>
<dbReference type="InterPro" id="IPR001851">
    <property type="entry name" value="ABC_transp_permease"/>
</dbReference>
<keyword evidence="5" id="KW-0762">Sugar transport</keyword>